<dbReference type="Proteomes" id="UP000007148">
    <property type="component" value="Unassembled WGS sequence"/>
</dbReference>
<organism evidence="2 3">
    <name type="scientific">Serendipita indica (strain DSM 11827)</name>
    <name type="common">Root endophyte fungus</name>
    <name type="synonym">Piriformospora indica</name>
    <dbReference type="NCBI Taxonomy" id="1109443"/>
    <lineage>
        <taxon>Eukaryota</taxon>
        <taxon>Fungi</taxon>
        <taxon>Dikarya</taxon>
        <taxon>Basidiomycota</taxon>
        <taxon>Agaricomycotina</taxon>
        <taxon>Agaricomycetes</taxon>
        <taxon>Sebacinales</taxon>
        <taxon>Serendipitaceae</taxon>
        <taxon>Serendipita</taxon>
    </lineage>
</organism>
<dbReference type="STRING" id="1109443.G4TWQ3"/>
<protein>
    <recommendedName>
        <fullName evidence="4">Zinc-ribbon 15 domain-containing protein</fullName>
    </recommendedName>
</protein>
<dbReference type="OrthoDB" id="5545479at2759"/>
<accession>G4TWQ3</accession>
<evidence type="ECO:0000313" key="2">
    <source>
        <dbReference type="EMBL" id="CCA75746.1"/>
    </source>
</evidence>
<dbReference type="eggNOG" id="ENOG502S9ZA">
    <property type="taxonomic scope" value="Eukaryota"/>
</dbReference>
<dbReference type="InParanoid" id="G4TWQ3"/>
<dbReference type="EMBL" id="CAFZ01000512">
    <property type="protein sequence ID" value="CCA75746.1"/>
    <property type="molecule type" value="Genomic_DNA"/>
</dbReference>
<keyword evidence="3" id="KW-1185">Reference proteome</keyword>
<gene>
    <name evidence="2" type="ORF">PIIN_09736</name>
</gene>
<feature type="region of interest" description="Disordered" evidence="1">
    <location>
        <begin position="57"/>
        <end position="105"/>
    </location>
</feature>
<comment type="caution">
    <text evidence="2">The sequence shown here is derived from an EMBL/GenBank/DDBJ whole genome shotgun (WGS) entry which is preliminary data.</text>
</comment>
<dbReference type="AlphaFoldDB" id="G4TWQ3"/>
<dbReference type="HOGENOM" id="CLU_115926_2_0_1"/>
<name>G4TWQ3_SERID</name>
<feature type="compositionally biased region" description="Gly residues" evidence="1">
    <location>
        <begin position="86"/>
        <end position="105"/>
    </location>
</feature>
<evidence type="ECO:0000256" key="1">
    <source>
        <dbReference type="SAM" id="MobiDB-lite"/>
    </source>
</evidence>
<proteinExistence type="predicted"/>
<evidence type="ECO:0000313" key="3">
    <source>
        <dbReference type="Proteomes" id="UP000007148"/>
    </source>
</evidence>
<dbReference type="OMA" id="PLIPMKS"/>
<sequence length="105" mass="11350">MSDGIARICPRCHNASIVGGTKKTYLEFCFIPLNFLPLSKKRIWLCPVCQWRLDQDRGEPQRVGAPPPMQPGPYGTPGGYQQQPGYGWGAGGPPKPGGGYPGQGH</sequence>
<reference evidence="2 3" key="1">
    <citation type="journal article" date="2011" name="PLoS Pathog.">
        <title>Endophytic Life Strategies Decoded by Genome and Transcriptome Analyses of the Mutualistic Root Symbiont Piriformospora indica.</title>
        <authorList>
            <person name="Zuccaro A."/>
            <person name="Lahrmann U."/>
            <person name="Guldener U."/>
            <person name="Langen G."/>
            <person name="Pfiffi S."/>
            <person name="Biedenkopf D."/>
            <person name="Wong P."/>
            <person name="Samans B."/>
            <person name="Grimm C."/>
            <person name="Basiewicz M."/>
            <person name="Murat C."/>
            <person name="Martin F."/>
            <person name="Kogel K.H."/>
        </authorList>
    </citation>
    <scope>NUCLEOTIDE SEQUENCE [LARGE SCALE GENOMIC DNA]</scope>
    <source>
        <strain evidence="2 3">DSM 11827</strain>
    </source>
</reference>
<evidence type="ECO:0008006" key="4">
    <source>
        <dbReference type="Google" id="ProtNLM"/>
    </source>
</evidence>